<keyword evidence="6" id="KW-1185">Reference proteome</keyword>
<organism evidence="5 6">
    <name type="scientific">Trichomonascus ciferrii</name>
    <dbReference type="NCBI Taxonomy" id="44093"/>
    <lineage>
        <taxon>Eukaryota</taxon>
        <taxon>Fungi</taxon>
        <taxon>Dikarya</taxon>
        <taxon>Ascomycota</taxon>
        <taxon>Saccharomycotina</taxon>
        <taxon>Dipodascomycetes</taxon>
        <taxon>Dipodascales</taxon>
        <taxon>Trichomonascaceae</taxon>
        <taxon>Trichomonascus</taxon>
        <taxon>Trichomonascus ciferrii complex</taxon>
    </lineage>
</organism>
<evidence type="ECO:0000256" key="3">
    <source>
        <dbReference type="ARBA" id="ARBA00022989"/>
    </source>
</evidence>
<evidence type="ECO:0000313" key="6">
    <source>
        <dbReference type="Proteomes" id="UP000761534"/>
    </source>
</evidence>
<sequence length="188" mass="21058">MGKIVRLVDQCSFLEPILTCWIWPPANPPNPGLVFGGHHQNSELDSPEAMGSDEFLLFVDVSQSHGGLVYDSVPGLTQELSWTLTNLTYVIGSYVMFHYVTGIPFEFNAGAYDSLTLWEQIDDGDQYTPTKKYLLGVPIGLFLISTHYTHYDLQMFIINCAACIFSVIPKLPSSHRLRLTVPEITVDE</sequence>
<name>A0A642VCZ3_9ASCO</name>
<dbReference type="PANTHER" id="PTHR12665">
    <property type="entry name" value="ORMDL PROTEINS"/>
    <property type="match status" value="1"/>
</dbReference>
<dbReference type="EMBL" id="SWFS01000059">
    <property type="protein sequence ID" value="KAA8917164.1"/>
    <property type="molecule type" value="Genomic_DNA"/>
</dbReference>
<gene>
    <name evidence="5" type="ORF">TRICI_000688</name>
</gene>
<evidence type="ECO:0008006" key="7">
    <source>
        <dbReference type="Google" id="ProtNLM"/>
    </source>
</evidence>
<evidence type="ECO:0000313" key="5">
    <source>
        <dbReference type="EMBL" id="KAA8917164.1"/>
    </source>
</evidence>
<dbReference type="OrthoDB" id="1932233at2759"/>
<keyword evidence="2" id="KW-0812">Transmembrane</keyword>
<dbReference type="InterPro" id="IPR007203">
    <property type="entry name" value="ORMDL"/>
</dbReference>
<dbReference type="AlphaFoldDB" id="A0A642VCZ3"/>
<evidence type="ECO:0000256" key="2">
    <source>
        <dbReference type="ARBA" id="ARBA00022692"/>
    </source>
</evidence>
<protein>
    <recommendedName>
        <fullName evidence="7">Protein ORM1</fullName>
    </recommendedName>
</protein>
<accession>A0A642VCZ3</accession>
<dbReference type="VEuPathDB" id="FungiDB:TRICI_000688"/>
<proteinExistence type="predicted"/>
<keyword evidence="3" id="KW-1133">Transmembrane helix</keyword>
<keyword evidence="4" id="KW-0472">Membrane</keyword>
<reference evidence="5" key="1">
    <citation type="journal article" date="2019" name="G3 (Bethesda)">
        <title>Genome Assemblies of Two Rare Opportunistic Yeast Pathogens: Diutina rugosa (syn. Candida rugosa) and Trichomonascus ciferrii (syn. Candida ciferrii).</title>
        <authorList>
            <person name="Mixao V."/>
            <person name="Saus E."/>
            <person name="Hansen A.P."/>
            <person name="Lass-Florl C."/>
            <person name="Gabaldon T."/>
        </authorList>
    </citation>
    <scope>NUCLEOTIDE SEQUENCE</scope>
    <source>
        <strain evidence="5">CBS 4856</strain>
    </source>
</reference>
<dbReference type="Pfam" id="PF04061">
    <property type="entry name" value="ORMDL"/>
    <property type="match status" value="1"/>
</dbReference>
<comment type="subcellular location">
    <subcellularLocation>
        <location evidence="1">Membrane</location>
        <topology evidence="1">Multi-pass membrane protein</topology>
    </subcellularLocation>
</comment>
<comment type="caution">
    <text evidence="5">The sequence shown here is derived from an EMBL/GenBank/DDBJ whole genome shotgun (WGS) entry which is preliminary data.</text>
</comment>
<dbReference type="Proteomes" id="UP000761534">
    <property type="component" value="Unassembled WGS sequence"/>
</dbReference>
<evidence type="ECO:0000256" key="4">
    <source>
        <dbReference type="ARBA" id="ARBA00023136"/>
    </source>
</evidence>
<dbReference type="GO" id="GO:0005789">
    <property type="term" value="C:endoplasmic reticulum membrane"/>
    <property type="evidence" value="ECO:0007669"/>
    <property type="project" value="InterPro"/>
</dbReference>
<evidence type="ECO:0000256" key="1">
    <source>
        <dbReference type="ARBA" id="ARBA00004141"/>
    </source>
</evidence>